<evidence type="ECO:0000256" key="1">
    <source>
        <dbReference type="ARBA" id="ARBA00006974"/>
    </source>
</evidence>
<organism evidence="2 3">
    <name type="scientific">Penstemon smallii</name>
    <dbReference type="NCBI Taxonomy" id="265156"/>
    <lineage>
        <taxon>Eukaryota</taxon>
        <taxon>Viridiplantae</taxon>
        <taxon>Streptophyta</taxon>
        <taxon>Embryophyta</taxon>
        <taxon>Tracheophyta</taxon>
        <taxon>Spermatophyta</taxon>
        <taxon>Magnoliopsida</taxon>
        <taxon>eudicotyledons</taxon>
        <taxon>Gunneridae</taxon>
        <taxon>Pentapetalae</taxon>
        <taxon>asterids</taxon>
        <taxon>lamiids</taxon>
        <taxon>Lamiales</taxon>
        <taxon>Plantaginaceae</taxon>
        <taxon>Cheloneae</taxon>
        <taxon>Penstemon</taxon>
    </lineage>
</organism>
<gene>
    <name evidence="2" type="ORF">ACJIZ3_024281</name>
</gene>
<dbReference type="PANTHER" id="PTHR31374:SF19">
    <property type="entry name" value="F8A24.8 PROTEIN"/>
    <property type="match status" value="1"/>
</dbReference>
<dbReference type="EMBL" id="JBJXBP010000003">
    <property type="protein sequence ID" value="KAL3839690.1"/>
    <property type="molecule type" value="Genomic_DNA"/>
</dbReference>
<dbReference type="Pfam" id="PF02519">
    <property type="entry name" value="Auxin_inducible"/>
    <property type="match status" value="1"/>
</dbReference>
<dbReference type="PANTHER" id="PTHR31374">
    <property type="entry name" value="AUXIN-INDUCED PROTEIN-LIKE-RELATED"/>
    <property type="match status" value="1"/>
</dbReference>
<comment type="similarity">
    <text evidence="1">Belongs to the ARG7 family.</text>
</comment>
<evidence type="ECO:0000313" key="2">
    <source>
        <dbReference type="EMBL" id="KAL3839690.1"/>
    </source>
</evidence>
<evidence type="ECO:0000313" key="3">
    <source>
        <dbReference type="Proteomes" id="UP001634393"/>
    </source>
</evidence>
<sequence length="122" mass="14061">MTMKESRNGLISLKLFVKRLQCHLQFMNSRTLDIVKCHEFGTEKTVPGDVKEGHFAILAAAKNHEKAEKPIRFVVKLCVLKHPAFLKLLEMAEEEFGFQQKGALVVPCPPEELLRILQDRFW</sequence>
<dbReference type="InterPro" id="IPR003676">
    <property type="entry name" value="SAUR_fam"/>
</dbReference>
<protein>
    <submittedName>
        <fullName evidence="2">Uncharacterized protein</fullName>
    </submittedName>
</protein>
<comment type="caution">
    <text evidence="2">The sequence shown here is derived from an EMBL/GenBank/DDBJ whole genome shotgun (WGS) entry which is preliminary data.</text>
</comment>
<dbReference type="Proteomes" id="UP001634393">
    <property type="component" value="Unassembled WGS sequence"/>
</dbReference>
<reference evidence="2 3" key="1">
    <citation type="submission" date="2024-12" db="EMBL/GenBank/DDBJ databases">
        <title>The unique morphological basis and parallel evolutionary history of personate flowers in Penstemon.</title>
        <authorList>
            <person name="Depatie T.H."/>
            <person name="Wessinger C.A."/>
        </authorList>
    </citation>
    <scope>NUCLEOTIDE SEQUENCE [LARGE SCALE GENOMIC DNA]</scope>
    <source>
        <strain evidence="2">WTNN_2</strain>
        <tissue evidence="2">Leaf</tissue>
    </source>
</reference>
<keyword evidence="3" id="KW-1185">Reference proteome</keyword>
<dbReference type="AlphaFoldDB" id="A0ABD3TRK8"/>
<name>A0ABD3TRK8_9LAMI</name>
<accession>A0ABD3TRK8</accession>
<proteinExistence type="inferred from homology"/>